<feature type="domain" description="Large polyvalent protein associated" evidence="1">
    <location>
        <begin position="430"/>
        <end position="598"/>
    </location>
</feature>
<organism evidence="2">
    <name type="scientific">marine sediment metagenome</name>
    <dbReference type="NCBI Taxonomy" id="412755"/>
    <lineage>
        <taxon>unclassified sequences</taxon>
        <taxon>metagenomes</taxon>
        <taxon>ecological metagenomes</taxon>
    </lineage>
</organism>
<dbReference type="InterPro" id="IPR040561">
    <property type="entry name" value="LPD38"/>
</dbReference>
<evidence type="ECO:0000313" key="2">
    <source>
        <dbReference type="EMBL" id="KKM86274.1"/>
    </source>
</evidence>
<protein>
    <recommendedName>
        <fullName evidence="1">Large polyvalent protein associated domain-containing protein</fullName>
    </recommendedName>
</protein>
<gene>
    <name evidence="2" type="ORF">LCGC14_1280600</name>
</gene>
<reference evidence="2" key="1">
    <citation type="journal article" date="2015" name="Nature">
        <title>Complex archaea that bridge the gap between prokaryotes and eukaryotes.</title>
        <authorList>
            <person name="Spang A."/>
            <person name="Saw J.H."/>
            <person name="Jorgensen S.L."/>
            <person name="Zaremba-Niedzwiedzka K."/>
            <person name="Martijn J."/>
            <person name="Lind A.E."/>
            <person name="van Eijk R."/>
            <person name="Schleper C."/>
            <person name="Guy L."/>
            <person name="Ettema T.J."/>
        </authorList>
    </citation>
    <scope>NUCLEOTIDE SEQUENCE</scope>
</reference>
<name>A0A0F9KVB0_9ZZZZ</name>
<evidence type="ECO:0000259" key="1">
    <source>
        <dbReference type="Pfam" id="PF18857"/>
    </source>
</evidence>
<sequence>RGVTPKESRDIISELTKKHGDDGFDKLRSEAKGVRDYGLRTVLHPLRETGILSKEAFDRITKSGEFYTPFKRAIDNLEEQGFLPRIGGAFQPKSAGIKRIKGSEKKIVDPLETIISETYRVTDLVMRHDVAKSLVGLRALSKEAAEAIVPVKGKVVSVGVTEKGKQIFRPSFFNPETNTMMVFENGVRKFYKVEPELMKALSGMSQAEMGMMMKIISLPARTLRAGATGVPEFIVRNAWRDQFTAYIFSKYGYKPFVDLVPGVFSLIGKNETFFRWQAAGGDQAMFVSLDRAANQLALQDVLAKRIGAPSVRAFRNIIKGTAKSPLFPLQALSSGSEKGTRIGLFRKAKIKGASDIEAMFEARDTTLDFGRMGLFSTVYNRITAFFNANMQGTETAVRKFKVRPFITTTRAISSLTIPTIALYLHNKDNPRYKELPQWRKDIFWNFVPDNDEATIISLPKPFLMGQLFGTSVEHILTWVNENEPEQLSSIPKALLEGSAPGTIPTIALPIIENSVNFSFFRDRPIVSQSVQQLPPEMQSNTYTSETAKAIGKLIKVSPAKIENLSNGYFAGMGQYALEVSDELLKVVGITDPIPPPIPEAADLPVIRAFVAREPRGPGSASVDKFFNILDKAREATAGAKLLVEAGDMEGGVDMLRKNPESLLVKGLNGVARNMAKVRARKDAILESRTISPERKREIVNNLDDLITELAKQALIVVENAAE</sequence>
<dbReference type="EMBL" id="LAZR01007281">
    <property type="protein sequence ID" value="KKM86274.1"/>
    <property type="molecule type" value="Genomic_DNA"/>
</dbReference>
<accession>A0A0F9KVB0</accession>
<dbReference type="AlphaFoldDB" id="A0A0F9KVB0"/>
<proteinExistence type="predicted"/>
<dbReference type="Pfam" id="PF18857">
    <property type="entry name" value="LPD38"/>
    <property type="match status" value="1"/>
</dbReference>
<comment type="caution">
    <text evidence="2">The sequence shown here is derived from an EMBL/GenBank/DDBJ whole genome shotgun (WGS) entry which is preliminary data.</text>
</comment>
<feature type="non-terminal residue" evidence="2">
    <location>
        <position position="1"/>
    </location>
</feature>